<feature type="domain" description="Cupin type-2" evidence="1">
    <location>
        <begin position="33"/>
        <end position="90"/>
    </location>
</feature>
<proteinExistence type="predicted"/>
<evidence type="ECO:0000259" key="1">
    <source>
        <dbReference type="Pfam" id="PF07883"/>
    </source>
</evidence>
<dbReference type="InterPro" id="IPR011051">
    <property type="entry name" value="RmlC_Cupin_sf"/>
</dbReference>
<dbReference type="InterPro" id="IPR013096">
    <property type="entry name" value="Cupin_2"/>
</dbReference>
<name>A0A5C6CA56_9BACT</name>
<evidence type="ECO:0000313" key="3">
    <source>
        <dbReference type="Proteomes" id="UP000316304"/>
    </source>
</evidence>
<reference evidence="2 3" key="1">
    <citation type="submission" date="2019-02" db="EMBL/GenBank/DDBJ databases">
        <title>Deep-cultivation of Planctomycetes and their phenomic and genomic characterization uncovers novel biology.</title>
        <authorList>
            <person name="Wiegand S."/>
            <person name="Jogler M."/>
            <person name="Boedeker C."/>
            <person name="Pinto D."/>
            <person name="Vollmers J."/>
            <person name="Rivas-Marin E."/>
            <person name="Kohn T."/>
            <person name="Peeters S.H."/>
            <person name="Heuer A."/>
            <person name="Rast P."/>
            <person name="Oberbeckmann S."/>
            <person name="Bunk B."/>
            <person name="Jeske O."/>
            <person name="Meyerdierks A."/>
            <person name="Storesund J.E."/>
            <person name="Kallscheuer N."/>
            <person name="Luecker S."/>
            <person name="Lage O.M."/>
            <person name="Pohl T."/>
            <person name="Merkel B.J."/>
            <person name="Hornburger P."/>
            <person name="Mueller R.-W."/>
            <person name="Bruemmer F."/>
            <person name="Labrenz M."/>
            <person name="Spormann A.M."/>
            <person name="Op Den Camp H."/>
            <person name="Overmann J."/>
            <person name="Amann R."/>
            <person name="Jetten M.S.M."/>
            <person name="Mascher T."/>
            <person name="Medema M.H."/>
            <person name="Devos D.P."/>
            <person name="Kaster A.-K."/>
            <person name="Ovreas L."/>
            <person name="Rohde M."/>
            <person name="Galperin M.Y."/>
            <person name="Jogler C."/>
        </authorList>
    </citation>
    <scope>NUCLEOTIDE SEQUENCE [LARGE SCALE GENOMIC DNA]</scope>
    <source>
        <strain evidence="2 3">Pla52o</strain>
    </source>
</reference>
<organism evidence="2 3">
    <name type="scientific">Novipirellula galeiformis</name>
    <dbReference type="NCBI Taxonomy" id="2528004"/>
    <lineage>
        <taxon>Bacteria</taxon>
        <taxon>Pseudomonadati</taxon>
        <taxon>Planctomycetota</taxon>
        <taxon>Planctomycetia</taxon>
        <taxon>Pirellulales</taxon>
        <taxon>Pirellulaceae</taxon>
        <taxon>Novipirellula</taxon>
    </lineage>
</organism>
<dbReference type="EMBL" id="SJPT01000006">
    <property type="protein sequence ID" value="TWU21470.1"/>
    <property type="molecule type" value="Genomic_DNA"/>
</dbReference>
<protein>
    <submittedName>
        <fullName evidence="2">Cupin domain protein</fullName>
    </submittedName>
</protein>
<accession>A0A5C6CA56</accession>
<dbReference type="SUPFAM" id="SSF51182">
    <property type="entry name" value="RmlC-like cupins"/>
    <property type="match status" value="1"/>
</dbReference>
<dbReference type="Proteomes" id="UP000316304">
    <property type="component" value="Unassembled WGS sequence"/>
</dbReference>
<dbReference type="Gene3D" id="2.60.120.10">
    <property type="entry name" value="Jelly Rolls"/>
    <property type="match status" value="1"/>
</dbReference>
<dbReference type="RefSeq" id="WP_146595809.1">
    <property type="nucleotide sequence ID" value="NZ_SJPT01000006.1"/>
</dbReference>
<dbReference type="OrthoDB" id="882143at2"/>
<dbReference type="Pfam" id="PF07883">
    <property type="entry name" value="Cupin_2"/>
    <property type="match status" value="1"/>
</dbReference>
<sequence length="110" mass="11943">MDIPQIHSTSDADIGSMGQTYLVTGKQVALRHWREAPGEFSESHCRDYETVGYLLSGVIELELDGGRATLHSGDSWLVPCGAPHRYRVVESVVAIEATSPPARFGGRDAC</sequence>
<evidence type="ECO:0000313" key="2">
    <source>
        <dbReference type="EMBL" id="TWU21470.1"/>
    </source>
</evidence>
<gene>
    <name evidence="2" type="ORF">Pla52o_36560</name>
</gene>
<comment type="caution">
    <text evidence="2">The sequence shown here is derived from an EMBL/GenBank/DDBJ whole genome shotgun (WGS) entry which is preliminary data.</text>
</comment>
<dbReference type="InterPro" id="IPR014710">
    <property type="entry name" value="RmlC-like_jellyroll"/>
</dbReference>
<keyword evidence="3" id="KW-1185">Reference proteome</keyword>
<dbReference type="AlphaFoldDB" id="A0A5C6CA56"/>